<keyword evidence="4" id="KW-1185">Reference proteome</keyword>
<sequence>MGRRGELFSTRQFTEDGKKTYFFNVKENRYGDFYVNLAESVKKDHGFQRFSIMIFNEDLDLFKSEFNKISVIALNDGRETYEIAPGSGKRKYKFIVKDGYKGETELVLIESLTKDGNYNNQSIRVKKEDLSSFISGLDNAIKFIEARAKK</sequence>
<evidence type="ECO:0000256" key="1">
    <source>
        <dbReference type="ARBA" id="ARBA00009251"/>
    </source>
</evidence>
<accession>A0A5C1Q8Z6</accession>
<dbReference type="AlphaFoldDB" id="A0A5C1Q8Z6"/>
<dbReference type="GO" id="GO:0032422">
    <property type="term" value="F:purine-rich negative regulatory element binding"/>
    <property type="evidence" value="ECO:0007669"/>
    <property type="project" value="InterPro"/>
</dbReference>
<dbReference type="EMBL" id="CP035807">
    <property type="protein sequence ID" value="QEN03838.1"/>
    <property type="molecule type" value="Genomic_DNA"/>
</dbReference>
<dbReference type="GO" id="GO:0000977">
    <property type="term" value="F:RNA polymerase II transcription regulatory region sequence-specific DNA binding"/>
    <property type="evidence" value="ECO:0007669"/>
    <property type="project" value="InterPro"/>
</dbReference>
<dbReference type="KEGG" id="sper:EW093_03690"/>
<comment type="similarity">
    <text evidence="1">Belongs to the PUR DNA-binding protein family.</text>
</comment>
<dbReference type="Gene3D" id="3.10.450.700">
    <property type="match status" value="2"/>
</dbReference>
<protein>
    <submittedName>
        <fullName evidence="3">DUF3276 family protein</fullName>
    </submittedName>
</protein>
<reference evidence="3 4" key="1">
    <citation type="submission" date="2019-02" db="EMBL/GenBank/DDBJ databases">
        <authorList>
            <person name="Fomenkov A."/>
            <person name="Dubinina G."/>
            <person name="Grabovich M."/>
            <person name="Vincze T."/>
            <person name="Roberts R.J."/>
        </authorList>
    </citation>
    <scope>NUCLEOTIDE SEQUENCE [LARGE SCALE GENOMIC DNA]</scope>
    <source>
        <strain evidence="3 4">P</strain>
    </source>
</reference>
<reference evidence="3 4" key="2">
    <citation type="submission" date="2019-09" db="EMBL/GenBank/DDBJ databases">
        <title>Complete Genome Sequence and Methylome Analysis of free living Spirochaetas.</title>
        <authorList>
            <person name="Leshcheva N."/>
            <person name="Mikheeva N."/>
        </authorList>
    </citation>
    <scope>NUCLEOTIDE SEQUENCE [LARGE SCALE GENOMIC DNA]</scope>
    <source>
        <strain evidence="3 4">P</strain>
    </source>
</reference>
<dbReference type="RefSeq" id="WP_149567096.1">
    <property type="nucleotide sequence ID" value="NZ_CP035807.1"/>
</dbReference>
<dbReference type="OrthoDB" id="350673at2"/>
<name>A0A5C1Q8Z6_9SPIO</name>
<keyword evidence="2" id="KW-0238">DNA-binding</keyword>
<evidence type="ECO:0000313" key="3">
    <source>
        <dbReference type="EMBL" id="QEN03838.1"/>
    </source>
</evidence>
<gene>
    <name evidence="3" type="ORF">EW093_03690</name>
</gene>
<evidence type="ECO:0000256" key="2">
    <source>
        <dbReference type="ARBA" id="ARBA00023125"/>
    </source>
</evidence>
<dbReference type="SMART" id="SM00712">
    <property type="entry name" value="PUR"/>
    <property type="match status" value="1"/>
</dbReference>
<proteinExistence type="inferred from homology"/>
<dbReference type="Pfam" id="PF11680">
    <property type="entry name" value="DUF3276"/>
    <property type="match status" value="1"/>
</dbReference>
<dbReference type="InterPro" id="IPR006628">
    <property type="entry name" value="PUR-bd_fam"/>
</dbReference>
<organism evidence="3 4">
    <name type="scientific">Thiospirochaeta perfilievii</name>
    <dbReference type="NCBI Taxonomy" id="252967"/>
    <lineage>
        <taxon>Bacteria</taxon>
        <taxon>Pseudomonadati</taxon>
        <taxon>Spirochaetota</taxon>
        <taxon>Spirochaetia</taxon>
        <taxon>Spirochaetales</taxon>
        <taxon>Spirochaetaceae</taxon>
        <taxon>Thiospirochaeta</taxon>
    </lineage>
</organism>
<dbReference type="Proteomes" id="UP000323824">
    <property type="component" value="Chromosome"/>
</dbReference>
<evidence type="ECO:0000313" key="4">
    <source>
        <dbReference type="Proteomes" id="UP000323824"/>
    </source>
</evidence>